<dbReference type="SUPFAM" id="SSF64356">
    <property type="entry name" value="SNARE-like"/>
    <property type="match status" value="1"/>
</dbReference>
<evidence type="ECO:0000313" key="4">
    <source>
        <dbReference type="EMBL" id="CAD2156895.1"/>
    </source>
</evidence>
<accession>A0A6V7UFL9</accession>
<keyword evidence="3" id="KW-0931">ER-Golgi transport</keyword>
<comment type="caution">
    <text evidence="4">The sequence shown here is derived from an EMBL/GenBank/DDBJ whole genome shotgun (WGS) entry which is preliminary data.</text>
</comment>
<gene>
    <name evidence="4" type="ORF">MENT_LOCUS12411</name>
</gene>
<dbReference type="Pfam" id="PF04628">
    <property type="entry name" value="Sedlin_N"/>
    <property type="match status" value="1"/>
</dbReference>
<proteinExistence type="inferred from homology"/>
<evidence type="ECO:0000313" key="5">
    <source>
        <dbReference type="Proteomes" id="UP000580250"/>
    </source>
</evidence>
<dbReference type="AlphaFoldDB" id="A0A6V7UFL9"/>
<dbReference type="Proteomes" id="UP000580250">
    <property type="component" value="Unassembled WGS sequence"/>
</dbReference>
<dbReference type="Gene3D" id="3.30.450.70">
    <property type="match status" value="1"/>
</dbReference>
<dbReference type="GO" id="GO:0006888">
    <property type="term" value="P:endoplasmic reticulum to Golgi vesicle-mediated transport"/>
    <property type="evidence" value="ECO:0007669"/>
    <property type="project" value="InterPro"/>
</dbReference>
<sequence length="140" mass="16183">MALCAAIFDKKDVLLFIKIKEKGINSEMSTEISRFLYNSFDIILDKINYPGAKATQDLYIGSLLINSSFRSFGYLTNTNTKFLLVTDVENNLLKDHEIRLFFKKLHSKYFCAIANPFYVFGNLLKSKHIDNVVQEFIDCF</sequence>
<keyword evidence="3" id="KW-0813">Transport</keyword>
<reference evidence="4 5" key="1">
    <citation type="submission" date="2020-08" db="EMBL/GenBank/DDBJ databases">
        <authorList>
            <person name="Koutsovoulos G."/>
            <person name="Danchin GJ E."/>
        </authorList>
    </citation>
    <scope>NUCLEOTIDE SEQUENCE [LARGE SCALE GENOMIC DNA]</scope>
</reference>
<dbReference type="EMBL" id="CAJEWN010000064">
    <property type="protein sequence ID" value="CAD2156895.1"/>
    <property type="molecule type" value="Genomic_DNA"/>
</dbReference>
<organism evidence="4 5">
    <name type="scientific">Meloidogyne enterolobii</name>
    <name type="common">Root-knot nematode worm</name>
    <name type="synonym">Meloidogyne mayaguensis</name>
    <dbReference type="NCBI Taxonomy" id="390850"/>
    <lineage>
        <taxon>Eukaryota</taxon>
        <taxon>Metazoa</taxon>
        <taxon>Ecdysozoa</taxon>
        <taxon>Nematoda</taxon>
        <taxon>Chromadorea</taxon>
        <taxon>Rhabditida</taxon>
        <taxon>Tylenchina</taxon>
        <taxon>Tylenchomorpha</taxon>
        <taxon>Tylenchoidea</taxon>
        <taxon>Meloidogynidae</taxon>
        <taxon>Meloidogyninae</taxon>
        <taxon>Meloidogyne</taxon>
    </lineage>
</organism>
<dbReference type="InterPro" id="IPR006722">
    <property type="entry name" value="Sedlin"/>
</dbReference>
<evidence type="ECO:0000256" key="3">
    <source>
        <dbReference type="ARBA" id="ARBA00022892"/>
    </source>
</evidence>
<comment type="similarity">
    <text evidence="2">Belongs to the TRAPP small subunits family. Sedlin subfamily.</text>
</comment>
<dbReference type="InterPro" id="IPR011012">
    <property type="entry name" value="Longin-like_dom_sf"/>
</dbReference>
<dbReference type="PANTHER" id="PTHR12403">
    <property type="entry name" value="TRAFFICKING PROTEIN PARTICLE COMPLEX SUBUNIT 2"/>
    <property type="match status" value="1"/>
</dbReference>
<dbReference type="GO" id="GO:0048471">
    <property type="term" value="C:perinuclear region of cytoplasm"/>
    <property type="evidence" value="ECO:0007669"/>
    <property type="project" value="UniProtKB-SubCell"/>
</dbReference>
<evidence type="ECO:0000256" key="2">
    <source>
        <dbReference type="ARBA" id="ARBA00006626"/>
    </source>
</evidence>
<name>A0A6V7UFL9_MELEN</name>
<evidence type="ECO:0000256" key="1">
    <source>
        <dbReference type="ARBA" id="ARBA00004556"/>
    </source>
</evidence>
<protein>
    <submittedName>
        <fullName evidence="4">Uncharacterized protein</fullName>
    </submittedName>
</protein>
<dbReference type="OrthoDB" id="10258445at2759"/>
<comment type="subcellular location">
    <subcellularLocation>
        <location evidence="1">Cytoplasm</location>
        <location evidence="1">Perinuclear region</location>
    </subcellularLocation>
</comment>